<dbReference type="GO" id="GO:0003677">
    <property type="term" value="F:DNA binding"/>
    <property type="evidence" value="ECO:0007669"/>
    <property type="project" value="UniProtKB-KW"/>
</dbReference>
<name>A0ABT0J0A3_9MICO</name>
<organism evidence="1 2">
    <name type="scientific">Isoptericola peretonis</name>
    <dbReference type="NCBI Taxonomy" id="2918523"/>
    <lineage>
        <taxon>Bacteria</taxon>
        <taxon>Bacillati</taxon>
        <taxon>Actinomycetota</taxon>
        <taxon>Actinomycetes</taxon>
        <taxon>Micrococcales</taxon>
        <taxon>Promicromonosporaceae</taxon>
        <taxon>Isoptericola</taxon>
    </lineage>
</organism>
<accession>A0ABT0J0A3</accession>
<proteinExistence type="predicted"/>
<keyword evidence="1" id="KW-0238">DNA-binding</keyword>
<evidence type="ECO:0000313" key="2">
    <source>
        <dbReference type="Proteomes" id="UP001651050"/>
    </source>
</evidence>
<dbReference type="InterPro" id="IPR038056">
    <property type="entry name" value="YjbR-like_sf"/>
</dbReference>
<evidence type="ECO:0000313" key="1">
    <source>
        <dbReference type="EMBL" id="MCK9792933.1"/>
    </source>
</evidence>
<dbReference type="RefSeq" id="WP_416342775.1">
    <property type="nucleotide sequence ID" value="NZ_JALQCY010000001.1"/>
</dbReference>
<reference evidence="1 2" key="1">
    <citation type="submission" date="2022-02" db="EMBL/GenBank/DDBJ databases">
        <title>The car tank lid bacteriome: a reservoir of bacteria with potential in bioremediation of fuel.</title>
        <authorList>
            <person name="Vidal-Verdu A."/>
            <person name="Gomez-Martinez D."/>
            <person name="Latorre-Perez A."/>
            <person name="Pereto J."/>
            <person name="Porcar M."/>
        </authorList>
    </citation>
    <scope>NUCLEOTIDE SEQUENCE [LARGE SCALE GENOMIC DNA]</scope>
    <source>
        <strain evidence="1 2">4D.3</strain>
    </source>
</reference>
<protein>
    <submittedName>
        <fullName evidence="1">MmcQ/YjbR family DNA-binding protein</fullName>
    </submittedName>
</protein>
<keyword evidence="2" id="KW-1185">Reference proteome</keyword>
<sequence length="125" mass="14071">MPGDDGDPLERVRALCLALPEATERLSHGEPTWFVRRSFVMYSDHHHGGPLAVWCAAAPGVLEEQVEREPQRFFRPPYVGVRGWLGVRLDRDVDWRELAGIVEDAYRQVAPARLVARLDDAPGEA</sequence>
<dbReference type="Proteomes" id="UP001651050">
    <property type="component" value="Unassembled WGS sequence"/>
</dbReference>
<dbReference type="EMBL" id="JALQCY010000001">
    <property type="protein sequence ID" value="MCK9792933.1"/>
    <property type="molecule type" value="Genomic_DNA"/>
</dbReference>
<dbReference type="InterPro" id="IPR058532">
    <property type="entry name" value="YjbR/MT2646/Rv2570-like"/>
</dbReference>
<gene>
    <name evidence="1" type="ORF">M1843_04115</name>
</gene>
<dbReference type="Gene3D" id="3.90.1150.30">
    <property type="match status" value="1"/>
</dbReference>
<dbReference type="Pfam" id="PF04237">
    <property type="entry name" value="YjbR"/>
    <property type="match status" value="1"/>
</dbReference>
<dbReference type="SUPFAM" id="SSF142906">
    <property type="entry name" value="YjbR-like"/>
    <property type="match status" value="1"/>
</dbReference>
<comment type="caution">
    <text evidence="1">The sequence shown here is derived from an EMBL/GenBank/DDBJ whole genome shotgun (WGS) entry which is preliminary data.</text>
</comment>